<evidence type="ECO:0000259" key="1">
    <source>
        <dbReference type="Pfam" id="PF12281"/>
    </source>
</evidence>
<name>A0A256GNK1_9HYPH</name>
<dbReference type="AlphaFoldDB" id="A0A256GNK1"/>
<feature type="domain" description="Nucleotidyltransferase-like" evidence="1">
    <location>
        <begin position="134"/>
        <end position="343"/>
    </location>
</feature>
<gene>
    <name evidence="2" type="ORF">CES86_2911</name>
</gene>
<comment type="caution">
    <text evidence="2">The sequence shown here is derived from an EMBL/GenBank/DDBJ whole genome shotgun (WGS) entry which is preliminary data.</text>
</comment>
<reference evidence="2 3" key="1">
    <citation type="submission" date="2017-07" db="EMBL/GenBank/DDBJ databases">
        <title>Draft genome of Ochrobactrum lupini type strain LUP21.</title>
        <authorList>
            <person name="Krzyzanowska D.M."/>
            <person name="Jafra S."/>
        </authorList>
    </citation>
    <scope>NUCLEOTIDE SEQUENCE [LARGE SCALE GENOMIC DNA]</scope>
    <source>
        <strain evidence="2 3">LUP21</strain>
    </source>
</reference>
<protein>
    <recommendedName>
        <fullName evidence="1">Nucleotidyltransferase-like domain-containing protein</fullName>
    </recommendedName>
</protein>
<dbReference type="RefSeq" id="WP_235819926.1">
    <property type="nucleotide sequence ID" value="NZ_JBHEEP010000006.1"/>
</dbReference>
<dbReference type="Pfam" id="PF12281">
    <property type="entry name" value="NTP_transf_8"/>
    <property type="match status" value="1"/>
</dbReference>
<dbReference type="InterPro" id="IPR058575">
    <property type="entry name" value="NTP_transf_8_dom"/>
</dbReference>
<sequence>MHSLRLQQFVVNYVGYVDMIDFIELNNDQRREKVNSDQRYEAFQQASATVKSFRGSLVWHSVGGTEHLMRSYYNSAGVRRQKVEGRRSPETEAIKVKWDAARQAAQEVLSARKSQMERQTAVNRALRLGRVPHLTARIIRAVDNAGLLGAGIRIVGTNAIFAYEAIAGVFVDPGITATDDIDLLMDARRSLKMVVDDDIKNNSLLGLLKKVDKSFERTRSSYRAANREGYLVDLIKPLAKPIWRESRESIGNGEDELVAAAIEGLDWLENSPPFEAIAIDEKGEPLRIVAPDPRIFAAHKFWISQRGDREPVKRQRDRAQAETVAQLTTTYFKHLPYEASELRALPRNVFENAAPLFIDT</sequence>
<organism evidence="2 3">
    <name type="scientific">Brucella lupini</name>
    <dbReference type="NCBI Taxonomy" id="255457"/>
    <lineage>
        <taxon>Bacteria</taxon>
        <taxon>Pseudomonadati</taxon>
        <taxon>Pseudomonadota</taxon>
        <taxon>Alphaproteobacteria</taxon>
        <taxon>Hyphomicrobiales</taxon>
        <taxon>Brucellaceae</taxon>
        <taxon>Brucella/Ochrobactrum group</taxon>
        <taxon>Brucella</taxon>
    </lineage>
</organism>
<evidence type="ECO:0000313" key="2">
    <source>
        <dbReference type="EMBL" id="OYR28755.1"/>
    </source>
</evidence>
<accession>A0A256GNK1</accession>
<dbReference type="Proteomes" id="UP000216363">
    <property type="component" value="Unassembled WGS sequence"/>
</dbReference>
<proteinExistence type="predicted"/>
<dbReference type="EMBL" id="NNRN01000049">
    <property type="protein sequence ID" value="OYR28755.1"/>
    <property type="molecule type" value="Genomic_DNA"/>
</dbReference>
<evidence type="ECO:0000313" key="3">
    <source>
        <dbReference type="Proteomes" id="UP000216363"/>
    </source>
</evidence>